<feature type="chain" id="PRO_5008685351" evidence="1">
    <location>
        <begin position="27"/>
        <end position="510"/>
    </location>
</feature>
<proteinExistence type="predicted"/>
<reference evidence="2 3" key="1">
    <citation type="submission" date="2016-08" db="EMBL/GenBank/DDBJ databases">
        <authorList>
            <person name="Seilhamer J.J."/>
        </authorList>
    </citation>
    <scope>NUCLEOTIDE SEQUENCE [LARGE SCALE GENOMIC DNA]</scope>
    <source>
        <strain evidence="2 3">P1-7</strain>
    </source>
</reference>
<dbReference type="Proteomes" id="UP000199205">
    <property type="component" value="Unassembled WGS sequence"/>
</dbReference>
<protein>
    <submittedName>
        <fullName evidence="2">Predicted pyrophosphatase or phosphodiesterase, AlkP superfamily</fullName>
    </submittedName>
</protein>
<gene>
    <name evidence="2" type="ORF">GA0061101_110132</name>
</gene>
<dbReference type="InterPro" id="IPR017850">
    <property type="entry name" value="Alkaline_phosphatase_core_sf"/>
</dbReference>
<evidence type="ECO:0000313" key="2">
    <source>
        <dbReference type="EMBL" id="SCB38119.1"/>
    </source>
</evidence>
<dbReference type="Pfam" id="PF01663">
    <property type="entry name" value="Phosphodiest"/>
    <property type="match status" value="1"/>
</dbReference>
<evidence type="ECO:0000256" key="1">
    <source>
        <dbReference type="SAM" id="SignalP"/>
    </source>
</evidence>
<dbReference type="EMBL" id="FMAF01000010">
    <property type="protein sequence ID" value="SCB38119.1"/>
    <property type="molecule type" value="Genomic_DNA"/>
</dbReference>
<dbReference type="OrthoDB" id="8355658at2"/>
<dbReference type="GO" id="GO:0016787">
    <property type="term" value="F:hydrolase activity"/>
    <property type="evidence" value="ECO:0007669"/>
    <property type="project" value="UniProtKB-ARBA"/>
</dbReference>
<keyword evidence="1" id="KW-0732">Signal</keyword>
<organism evidence="2 3">
    <name type="scientific">Rhizobium lusitanum</name>
    <dbReference type="NCBI Taxonomy" id="293958"/>
    <lineage>
        <taxon>Bacteria</taxon>
        <taxon>Pseudomonadati</taxon>
        <taxon>Pseudomonadota</taxon>
        <taxon>Alphaproteobacteria</taxon>
        <taxon>Hyphomicrobiales</taxon>
        <taxon>Rhizobiaceae</taxon>
        <taxon>Rhizobium/Agrobacterium group</taxon>
        <taxon>Rhizobium</taxon>
    </lineage>
</organism>
<dbReference type="Gene3D" id="3.40.720.10">
    <property type="entry name" value="Alkaline Phosphatase, subunit A"/>
    <property type="match status" value="1"/>
</dbReference>
<dbReference type="AlphaFoldDB" id="A0A1C3WDJ7"/>
<dbReference type="RefSeq" id="WP_092574761.1">
    <property type="nucleotide sequence ID" value="NZ_FMAF01000010.1"/>
</dbReference>
<dbReference type="InterPro" id="IPR002591">
    <property type="entry name" value="Phosphodiest/P_Trfase"/>
</dbReference>
<name>A0A1C3WDJ7_9HYPH</name>
<dbReference type="PANTHER" id="PTHR10151">
    <property type="entry name" value="ECTONUCLEOTIDE PYROPHOSPHATASE/PHOSPHODIESTERASE"/>
    <property type="match status" value="1"/>
</dbReference>
<feature type="signal peptide" evidence="1">
    <location>
        <begin position="1"/>
        <end position="26"/>
    </location>
</feature>
<dbReference type="SUPFAM" id="SSF53649">
    <property type="entry name" value="Alkaline phosphatase-like"/>
    <property type="match status" value="1"/>
</dbReference>
<evidence type="ECO:0000313" key="3">
    <source>
        <dbReference type="Proteomes" id="UP000199205"/>
    </source>
</evidence>
<dbReference type="PANTHER" id="PTHR10151:SF120">
    <property type="entry name" value="BIS(5'-ADENOSYL)-TRIPHOSPHATASE"/>
    <property type="match status" value="1"/>
</dbReference>
<accession>A0A1C3WDJ7</accession>
<sequence length="510" mass="54116">MRKFFRAMLLGATAMMPTFGMVQAQAAPASYQHVLLISIDGMHAIDLANYVAGHPTSTLAHLAQTGLFYPNALTSNPSDSFPGMVAQVTGGSPAVTGVFYDDSYDRTYFAPGSNCQGAPGAEVAFAENIDVDSTRLDAGGKPGLPMTQIDPVKLPLAMVNGKCTVVYPHDFVRVNNVFEIVKKHGGRTAWSDKHPAYEWLAGPSGKGLDDLFALEQDSVIPGTKVKTTGSFKAERDFDDARVKAVINEMHGFDSTGTTKQAVPTLFGMNFQAVSVGQKLPKSGPADDAGLVGGYSDASAAPNNGLALQLDYVDTALGQLVSALRDNKLEASTLIILASKHGQSPIDPTTFQALDDDPYTKTPGYGFHIADDAALIWLKPQDREKNTADATAYLDKAVKTLGVGQIMTPNQMAIAYQDPSKDSRTPDFIVTVNPGVVYTSGTKIAEHGGSNANDRNVLLLLSNPAIKGQAITAQVQTTQVAPTILRALGLDPAELQAVMEEGTQPLPRSGF</sequence>